<keyword evidence="2" id="KW-1185">Reference proteome</keyword>
<comment type="caution">
    <text evidence="1">The sequence shown here is derived from an EMBL/GenBank/DDBJ whole genome shotgun (WGS) entry which is preliminary data.</text>
</comment>
<name>A0ABN1SCE4_9ACTN</name>
<accession>A0ABN1SCE4</accession>
<proteinExistence type="predicted"/>
<protein>
    <recommendedName>
        <fullName evidence="3">IS110 family transposase</fullName>
    </recommendedName>
</protein>
<dbReference type="Proteomes" id="UP001500033">
    <property type="component" value="Unassembled WGS sequence"/>
</dbReference>
<gene>
    <name evidence="1" type="ORF">GCM10009576_044350</name>
</gene>
<evidence type="ECO:0000313" key="1">
    <source>
        <dbReference type="EMBL" id="GAA0982916.1"/>
    </source>
</evidence>
<evidence type="ECO:0008006" key="3">
    <source>
        <dbReference type="Google" id="ProtNLM"/>
    </source>
</evidence>
<dbReference type="EMBL" id="BAAAIE010000027">
    <property type="protein sequence ID" value="GAA0982916.1"/>
    <property type="molecule type" value="Genomic_DNA"/>
</dbReference>
<reference evidence="1 2" key="1">
    <citation type="journal article" date="2019" name="Int. J. Syst. Evol. Microbiol.">
        <title>The Global Catalogue of Microorganisms (GCM) 10K type strain sequencing project: providing services to taxonomists for standard genome sequencing and annotation.</title>
        <authorList>
            <consortium name="The Broad Institute Genomics Platform"/>
            <consortium name="The Broad Institute Genome Sequencing Center for Infectious Disease"/>
            <person name="Wu L."/>
            <person name="Ma J."/>
        </authorList>
    </citation>
    <scope>NUCLEOTIDE SEQUENCE [LARGE SCALE GENOMIC DNA]</scope>
    <source>
        <strain evidence="1 2">JCM 11445</strain>
    </source>
</reference>
<evidence type="ECO:0000313" key="2">
    <source>
        <dbReference type="Proteomes" id="UP001500033"/>
    </source>
</evidence>
<organism evidence="1 2">
    <name type="scientific">Streptomyces rhizosphaericus</name>
    <dbReference type="NCBI Taxonomy" id="114699"/>
    <lineage>
        <taxon>Bacteria</taxon>
        <taxon>Bacillati</taxon>
        <taxon>Actinomycetota</taxon>
        <taxon>Actinomycetes</taxon>
        <taxon>Kitasatosporales</taxon>
        <taxon>Streptomycetaceae</taxon>
        <taxon>Streptomyces</taxon>
        <taxon>Streptomyces violaceusniger group</taxon>
    </lineage>
</organism>
<sequence>MPVVAVDVAPDRAGVAIVVRAHNRAYGVKARQGLGRAVRFTAGEAQKS</sequence>